<dbReference type="EMBL" id="JABFCX010000003">
    <property type="protein sequence ID" value="NNU17216.1"/>
    <property type="molecule type" value="Genomic_DNA"/>
</dbReference>
<dbReference type="RefSeq" id="WP_173200421.1">
    <property type="nucleotide sequence ID" value="NZ_JABFCX010000003.1"/>
</dbReference>
<evidence type="ECO:0000313" key="3">
    <source>
        <dbReference type="Proteomes" id="UP000536835"/>
    </source>
</evidence>
<feature type="transmembrane region" description="Helical" evidence="1">
    <location>
        <begin position="105"/>
        <end position="125"/>
    </location>
</feature>
<dbReference type="Pfam" id="PF05987">
    <property type="entry name" value="DUF898"/>
    <property type="match status" value="1"/>
</dbReference>
<evidence type="ECO:0000313" key="2">
    <source>
        <dbReference type="EMBL" id="NNU17216.1"/>
    </source>
</evidence>
<reference evidence="2 3" key="1">
    <citation type="submission" date="2020-05" db="EMBL/GenBank/DDBJ databases">
        <title>Parvularcula mediterraneae sp. nov., isolated from polypropylene straw from shallow seawater of the seashore of Laganas in Zakynthos island, Greece.</title>
        <authorList>
            <person name="Szabo I."/>
            <person name="Al-Omari J."/>
            <person name="Rado J."/>
            <person name="Szerdahelyi G.S."/>
        </authorList>
    </citation>
    <scope>NUCLEOTIDE SEQUENCE [LARGE SCALE GENOMIC DNA]</scope>
    <source>
        <strain evidence="2 3">ZS-1/3</strain>
    </source>
</reference>
<gene>
    <name evidence="2" type="ORF">HK107_12865</name>
</gene>
<keyword evidence="1" id="KW-0812">Transmembrane</keyword>
<feature type="transmembrane region" description="Helical" evidence="1">
    <location>
        <begin position="145"/>
        <end position="167"/>
    </location>
</feature>
<keyword evidence="1" id="KW-0472">Membrane</keyword>
<name>A0A7Y3RPB8_9PROT</name>
<feature type="transmembrane region" description="Helical" evidence="1">
    <location>
        <begin position="291"/>
        <end position="310"/>
    </location>
</feature>
<feature type="transmembrane region" description="Helical" evidence="1">
    <location>
        <begin position="32"/>
        <end position="52"/>
    </location>
</feature>
<keyword evidence="1" id="KW-1133">Transmembrane helix</keyword>
<keyword evidence="3" id="KW-1185">Reference proteome</keyword>
<feature type="transmembrane region" description="Helical" evidence="1">
    <location>
        <begin position="82"/>
        <end position="99"/>
    </location>
</feature>
<dbReference type="InterPro" id="IPR010295">
    <property type="entry name" value="DUF898"/>
</dbReference>
<protein>
    <submittedName>
        <fullName evidence="2">DUF898 domain-containing protein</fullName>
    </submittedName>
</protein>
<evidence type="ECO:0000256" key="1">
    <source>
        <dbReference type="SAM" id="Phobius"/>
    </source>
</evidence>
<comment type="caution">
    <text evidence="2">The sequence shown here is derived from an EMBL/GenBank/DDBJ whole genome shotgun (WGS) entry which is preliminary data.</text>
</comment>
<proteinExistence type="predicted"/>
<feature type="transmembrane region" description="Helical" evidence="1">
    <location>
        <begin position="198"/>
        <end position="225"/>
    </location>
</feature>
<sequence length="363" mass="40440">MTDTSTTAESEQPHASEARLPFEFHGKAGEYFGIWIVNLLLTIATLGVYSAWAKVRTNRYFYGSTRLDGDAFHYAAKPMQILIARLIVFAVLVAFNVLAQYVPEAGVALLIVFFFLFPWLISRALRFQSRVTRWRNVGFDFRTDYWPTFVIMYLAPILSVVTLGLGIPVVTKWTQEWAYKRFSFGDRGFDVQVPLGKLYGLFGGVFVVGVLLYVGALALIVGPIIASSQAGLEGDTLPASVIAAIIPAYFMMLAAALLIYVYRAGVRNIVFRELVLDGNHRFDSTVSKRKYAWIIFSNLIAVAVSLGFLIPWARIRLSRFLAENTFVIPGGPLDQFVESVKETQGVIGEEYVDMEGIDIGIGL</sequence>
<dbReference type="Proteomes" id="UP000536835">
    <property type="component" value="Unassembled WGS sequence"/>
</dbReference>
<organism evidence="2 3">
    <name type="scientific">Parvularcula mediterranea</name>
    <dbReference type="NCBI Taxonomy" id="2732508"/>
    <lineage>
        <taxon>Bacteria</taxon>
        <taxon>Pseudomonadati</taxon>
        <taxon>Pseudomonadota</taxon>
        <taxon>Alphaproteobacteria</taxon>
        <taxon>Parvularculales</taxon>
        <taxon>Parvularculaceae</taxon>
        <taxon>Parvularcula</taxon>
    </lineage>
</organism>
<accession>A0A7Y3RPB8</accession>
<feature type="transmembrane region" description="Helical" evidence="1">
    <location>
        <begin position="237"/>
        <end position="262"/>
    </location>
</feature>
<dbReference type="AlphaFoldDB" id="A0A7Y3RPB8"/>